<gene>
    <name evidence="2" type="ORF">SAMN05421823_106223</name>
</gene>
<name>A0A1G9KPA8_9BACT</name>
<sequence>MKLEHALSALLLIVAPLAAGAQHTETSLPAYVSPQDHWRVYTDPDQRLTRVQFFDDQHRLLYEETLPGQYLKLTPRNVRKLNETHARLRSNHLLSTTLQVSALPDLPAPAHLTPTRFQAHVFAVAGTARFKVTFDNPERDVVQIWLKDAQGHTLHHDKVQARSYVRSFNLTPLPSGDYQVEIKRGRTVQKQTVSLAWERVTLPSLQVEETPPPPADVPADDWLL</sequence>
<dbReference type="STRING" id="1075417.SAMN05421823_106223"/>
<keyword evidence="3" id="KW-1185">Reference proteome</keyword>
<feature type="signal peptide" evidence="1">
    <location>
        <begin position="1"/>
        <end position="21"/>
    </location>
</feature>
<organism evidence="2 3">
    <name type="scientific">Catalinimonas alkaloidigena</name>
    <dbReference type="NCBI Taxonomy" id="1075417"/>
    <lineage>
        <taxon>Bacteria</taxon>
        <taxon>Pseudomonadati</taxon>
        <taxon>Bacteroidota</taxon>
        <taxon>Cytophagia</taxon>
        <taxon>Cytophagales</taxon>
        <taxon>Catalimonadaceae</taxon>
        <taxon>Catalinimonas</taxon>
    </lineage>
</organism>
<proteinExistence type="predicted"/>
<keyword evidence="1" id="KW-0732">Signal</keyword>
<evidence type="ECO:0000256" key="1">
    <source>
        <dbReference type="SAM" id="SignalP"/>
    </source>
</evidence>
<dbReference type="EMBL" id="FNFO01000006">
    <property type="protein sequence ID" value="SDL51618.1"/>
    <property type="molecule type" value="Genomic_DNA"/>
</dbReference>
<evidence type="ECO:0008006" key="4">
    <source>
        <dbReference type="Google" id="ProtNLM"/>
    </source>
</evidence>
<protein>
    <recommendedName>
        <fullName evidence="4">Por secretion system C-terminal sorting domain-containing protein</fullName>
    </recommendedName>
</protein>
<feature type="chain" id="PRO_5011495601" description="Por secretion system C-terminal sorting domain-containing protein" evidence="1">
    <location>
        <begin position="22"/>
        <end position="224"/>
    </location>
</feature>
<evidence type="ECO:0000313" key="2">
    <source>
        <dbReference type="EMBL" id="SDL51618.1"/>
    </source>
</evidence>
<accession>A0A1G9KPA8</accession>
<dbReference type="Proteomes" id="UP000198510">
    <property type="component" value="Unassembled WGS sequence"/>
</dbReference>
<dbReference type="RefSeq" id="WP_089683998.1">
    <property type="nucleotide sequence ID" value="NZ_FNFO01000006.1"/>
</dbReference>
<reference evidence="2 3" key="1">
    <citation type="submission" date="2016-10" db="EMBL/GenBank/DDBJ databases">
        <authorList>
            <person name="de Groot N.N."/>
        </authorList>
    </citation>
    <scope>NUCLEOTIDE SEQUENCE [LARGE SCALE GENOMIC DNA]</scope>
    <source>
        <strain evidence="2 3">DSM 25186</strain>
    </source>
</reference>
<dbReference type="AlphaFoldDB" id="A0A1G9KPA8"/>
<evidence type="ECO:0000313" key="3">
    <source>
        <dbReference type="Proteomes" id="UP000198510"/>
    </source>
</evidence>
<dbReference type="OrthoDB" id="939640at2"/>